<dbReference type="PROSITE" id="PS50048">
    <property type="entry name" value="ZN2_CY6_FUNGAL_2"/>
    <property type="match status" value="1"/>
</dbReference>
<evidence type="ECO:0000256" key="4">
    <source>
        <dbReference type="ARBA" id="ARBA00023242"/>
    </source>
</evidence>
<evidence type="ECO:0000256" key="5">
    <source>
        <dbReference type="SAM" id="MobiDB-lite"/>
    </source>
</evidence>
<dbReference type="EMBL" id="CP055899">
    <property type="protein sequence ID" value="QKX57256.1"/>
    <property type="molecule type" value="Genomic_DNA"/>
</dbReference>
<evidence type="ECO:0000256" key="3">
    <source>
        <dbReference type="ARBA" id="ARBA00023163"/>
    </source>
</evidence>
<dbReference type="Gene3D" id="3.40.50.1820">
    <property type="entry name" value="alpha/beta hydrolase"/>
    <property type="match status" value="1"/>
</dbReference>
<feature type="domain" description="Zn(2)-C6 fungal-type" evidence="6">
    <location>
        <begin position="12"/>
        <end position="41"/>
    </location>
</feature>
<feature type="region of interest" description="Disordered" evidence="5">
    <location>
        <begin position="762"/>
        <end position="782"/>
    </location>
</feature>
<dbReference type="InterPro" id="IPR013744">
    <property type="entry name" value="SidJ"/>
</dbReference>
<dbReference type="PROSITE" id="PS00463">
    <property type="entry name" value="ZN2_CY6_FUNGAL_1"/>
    <property type="match status" value="1"/>
</dbReference>
<dbReference type="KEGG" id="trg:TRUGW13939_04364"/>
<gene>
    <name evidence="7" type="ORF">TRUGW13939_04364</name>
</gene>
<proteinExistence type="predicted"/>
<reference evidence="8" key="1">
    <citation type="submission" date="2020-06" db="EMBL/GenBank/DDBJ databases">
        <title>A chromosome-scale genome assembly of Talaromyces rugulosus W13939.</title>
        <authorList>
            <person name="Wang B."/>
            <person name="Guo L."/>
            <person name="Ye K."/>
            <person name="Wang L."/>
        </authorList>
    </citation>
    <scope>NUCLEOTIDE SEQUENCE [LARGE SCALE GENOMIC DNA]</scope>
    <source>
        <strain evidence="8">W13939</strain>
    </source>
</reference>
<dbReference type="CDD" id="cd00067">
    <property type="entry name" value="GAL4"/>
    <property type="match status" value="1"/>
</dbReference>
<sequence length="797" mass="86368">MANTQTPKLRSACDACHEAKVRCTGGAPCVHCKNHRHDCHYSVAARIGKPKGSRNRKTLARLREAALTTAGATSQPSAFPMGAAYPTTTTTSTTTSTSTSTASTSTTSASSFSAPAAAASEWDLSSYQHGQYASYAWISPQPIPTPPESVDLGSKNLSLHHDHIVSQASHSPSLHSATSISHSGDMYPADNGSPGYAASSFQSAPCGCFHWQTSSVASLQALKSQGALAQHGVFDESMQCVDATFTACQRTAGCPSCEKDSSLILFLIASLQMAVDQLESLLFTQLKDFTANNPMTGLPHPDQGGSSTLRMMQLRHMLLRAQTTLRDLRDAFELARVRSPGRRVSDSALLASDSTGLHTMPGPLLAQSRHRITSSIYVFVEATPDLVLLLIVEYLIDLFDDEGTFRVPSRDRVFAPSRGFSRIGSTAEKLPRGFITELITDIMDGFNGVVGTHEEGKLHHVTERLVAFEYLKPDAPKKPHSLIVIGGLSDGLSTVPYLKSLSAAVESTQWSLFSLILSSSYDMWGTGRLGRDVEDIAQGVEYITGYKKSLQTGQEPKVVIMGHSTGSQDVLHYLYTPNPITPDTVFDQGLLHIRRPAVDGAIMQAPVSDREALLSHMTDGAGNFKDAEGEGTYLQLVDMAKRLTYTDDNMHDVLLPLSLTSKLGFPPVPVTARRFLSLISPDSPADPREDDLFSSDLPDKRLDETFGMIATRNLLKTKLVVLYSGEDEHAPKTLDKQKLLQRWQTATNKSFQNLWDDEHSGVVPGASHGLGGEGEDEARRDLATRVQGYLGSVEKAT</sequence>
<dbReference type="GeneID" id="55991866"/>
<evidence type="ECO:0000259" key="6">
    <source>
        <dbReference type="PROSITE" id="PS50048"/>
    </source>
</evidence>
<dbReference type="Gene3D" id="4.10.240.10">
    <property type="entry name" value="Zn(2)-C6 fungal-type DNA-binding domain"/>
    <property type="match status" value="1"/>
</dbReference>
<dbReference type="SMART" id="SM00066">
    <property type="entry name" value="GAL4"/>
    <property type="match status" value="1"/>
</dbReference>
<evidence type="ECO:0000256" key="1">
    <source>
        <dbReference type="ARBA" id="ARBA00023015"/>
    </source>
</evidence>
<dbReference type="Pfam" id="PF00172">
    <property type="entry name" value="Zn_clus"/>
    <property type="match status" value="1"/>
</dbReference>
<organism evidence="7 8">
    <name type="scientific">Talaromyces rugulosus</name>
    <name type="common">Penicillium rugulosum</name>
    <dbReference type="NCBI Taxonomy" id="121627"/>
    <lineage>
        <taxon>Eukaryota</taxon>
        <taxon>Fungi</taxon>
        <taxon>Dikarya</taxon>
        <taxon>Ascomycota</taxon>
        <taxon>Pezizomycotina</taxon>
        <taxon>Eurotiomycetes</taxon>
        <taxon>Eurotiomycetidae</taxon>
        <taxon>Eurotiales</taxon>
        <taxon>Trichocomaceae</taxon>
        <taxon>Talaromyces</taxon>
        <taxon>Talaromyces sect. Islandici</taxon>
    </lineage>
</organism>
<protein>
    <recommendedName>
        <fullName evidence="6">Zn(2)-C6 fungal-type domain-containing protein</fullName>
    </recommendedName>
</protein>
<keyword evidence="4" id="KW-0539">Nucleus</keyword>
<dbReference type="PANTHER" id="PTHR31591:SF5">
    <property type="entry name" value="DOLICHOL-PHOSPHATE MANNOSYLTRANSFERASE"/>
    <property type="match status" value="1"/>
</dbReference>
<dbReference type="GO" id="GO:0003677">
    <property type="term" value="F:DNA binding"/>
    <property type="evidence" value="ECO:0007669"/>
    <property type="project" value="UniProtKB-KW"/>
</dbReference>
<dbReference type="InterPro" id="IPR029058">
    <property type="entry name" value="AB_hydrolase_fold"/>
</dbReference>
<dbReference type="RefSeq" id="XP_035343434.1">
    <property type="nucleotide sequence ID" value="XM_035487541.1"/>
</dbReference>
<keyword evidence="2" id="KW-0238">DNA-binding</keyword>
<keyword evidence="8" id="KW-1185">Reference proteome</keyword>
<dbReference type="InterPro" id="IPR036864">
    <property type="entry name" value="Zn2-C6_fun-type_DNA-bd_sf"/>
</dbReference>
<dbReference type="GO" id="GO:0008270">
    <property type="term" value="F:zinc ion binding"/>
    <property type="evidence" value="ECO:0007669"/>
    <property type="project" value="InterPro"/>
</dbReference>
<evidence type="ECO:0000256" key="2">
    <source>
        <dbReference type="ARBA" id="ARBA00023125"/>
    </source>
</evidence>
<name>A0A7H8QTZ2_TALRU</name>
<keyword evidence="1" id="KW-0805">Transcription regulation</keyword>
<evidence type="ECO:0000313" key="8">
    <source>
        <dbReference type="Proteomes" id="UP000509510"/>
    </source>
</evidence>
<dbReference type="Proteomes" id="UP000509510">
    <property type="component" value="Chromosome II"/>
</dbReference>
<dbReference type="InterPro" id="IPR001138">
    <property type="entry name" value="Zn2Cys6_DnaBD"/>
</dbReference>
<dbReference type="SUPFAM" id="SSF57701">
    <property type="entry name" value="Zn2/Cys6 DNA-binding domain"/>
    <property type="match status" value="1"/>
</dbReference>
<accession>A0A7H8QTZ2</accession>
<dbReference type="AlphaFoldDB" id="A0A7H8QTZ2"/>
<dbReference type="PANTHER" id="PTHR31591">
    <property type="entry name" value="UPF0613 PROTEIN PB24D3.06C"/>
    <property type="match status" value="1"/>
</dbReference>
<dbReference type="SUPFAM" id="SSF53474">
    <property type="entry name" value="alpha/beta-Hydrolases"/>
    <property type="match status" value="1"/>
</dbReference>
<feature type="compositionally biased region" description="Low complexity" evidence="5">
    <location>
        <begin position="87"/>
        <end position="110"/>
    </location>
</feature>
<dbReference type="GO" id="GO:0000981">
    <property type="term" value="F:DNA-binding transcription factor activity, RNA polymerase II-specific"/>
    <property type="evidence" value="ECO:0007669"/>
    <property type="project" value="InterPro"/>
</dbReference>
<dbReference type="OrthoDB" id="10034502at2759"/>
<evidence type="ECO:0000313" key="7">
    <source>
        <dbReference type="EMBL" id="QKX57256.1"/>
    </source>
</evidence>
<feature type="region of interest" description="Disordered" evidence="5">
    <location>
        <begin position="68"/>
        <end position="110"/>
    </location>
</feature>
<dbReference type="Pfam" id="PF08538">
    <property type="entry name" value="DUF1749"/>
    <property type="match status" value="1"/>
</dbReference>
<keyword evidence="3" id="KW-0804">Transcription</keyword>